<organism evidence="2 3">
    <name type="scientific">Ditylenchus destructor</name>
    <dbReference type="NCBI Taxonomy" id="166010"/>
    <lineage>
        <taxon>Eukaryota</taxon>
        <taxon>Metazoa</taxon>
        <taxon>Ecdysozoa</taxon>
        <taxon>Nematoda</taxon>
        <taxon>Chromadorea</taxon>
        <taxon>Rhabditida</taxon>
        <taxon>Tylenchina</taxon>
        <taxon>Tylenchomorpha</taxon>
        <taxon>Sphaerularioidea</taxon>
        <taxon>Anguinidae</taxon>
        <taxon>Anguininae</taxon>
        <taxon>Ditylenchus</taxon>
    </lineage>
</organism>
<reference evidence="2" key="1">
    <citation type="submission" date="2022-01" db="EMBL/GenBank/DDBJ databases">
        <title>Genome Sequence Resource for Two Populations of Ditylenchus destructor, the Migratory Endoparasitic Phytonematode.</title>
        <authorList>
            <person name="Zhang H."/>
            <person name="Lin R."/>
            <person name="Xie B."/>
        </authorList>
    </citation>
    <scope>NUCLEOTIDE SEQUENCE</scope>
    <source>
        <strain evidence="2">BazhouSP</strain>
    </source>
</reference>
<dbReference type="EMBL" id="JAKKPZ010000021">
    <property type="protein sequence ID" value="KAI1711575.1"/>
    <property type="molecule type" value="Genomic_DNA"/>
</dbReference>
<evidence type="ECO:0000256" key="1">
    <source>
        <dbReference type="SAM" id="SignalP"/>
    </source>
</evidence>
<name>A0AAD4MYI1_9BILA</name>
<gene>
    <name evidence="2" type="ORF">DdX_10037</name>
</gene>
<evidence type="ECO:0000313" key="3">
    <source>
        <dbReference type="Proteomes" id="UP001201812"/>
    </source>
</evidence>
<keyword evidence="1" id="KW-0732">Signal</keyword>
<sequence>MFKNAKYIAVLLALFVYCVESKNRALTNEQATTLQLCCIRWATSHFNSKFVSCNVAVYSIWQTENNDSNQADIDKNLKSLKSAYGLNTDCFLGNLQGLVA</sequence>
<accession>A0AAD4MYI1</accession>
<dbReference type="AlphaFoldDB" id="A0AAD4MYI1"/>
<comment type="caution">
    <text evidence="2">The sequence shown here is derived from an EMBL/GenBank/DDBJ whole genome shotgun (WGS) entry which is preliminary data.</text>
</comment>
<keyword evidence="3" id="KW-1185">Reference proteome</keyword>
<feature type="chain" id="PRO_5041922863" evidence="1">
    <location>
        <begin position="22"/>
        <end position="100"/>
    </location>
</feature>
<protein>
    <submittedName>
        <fullName evidence="2">Uncharacterized protein</fullName>
    </submittedName>
</protein>
<dbReference type="Proteomes" id="UP001201812">
    <property type="component" value="Unassembled WGS sequence"/>
</dbReference>
<feature type="signal peptide" evidence="1">
    <location>
        <begin position="1"/>
        <end position="21"/>
    </location>
</feature>
<proteinExistence type="predicted"/>
<evidence type="ECO:0000313" key="2">
    <source>
        <dbReference type="EMBL" id="KAI1711575.1"/>
    </source>
</evidence>